<dbReference type="Proteomes" id="UP000035088">
    <property type="component" value="Unassembled WGS sequence"/>
</dbReference>
<evidence type="ECO:0000256" key="5">
    <source>
        <dbReference type="ARBA" id="ARBA00022833"/>
    </source>
</evidence>
<keyword evidence="12" id="KW-1185">Reference proteome</keyword>
<dbReference type="STRING" id="1073574.GOARA_064_00500"/>
<evidence type="ECO:0000259" key="10">
    <source>
        <dbReference type="Pfam" id="PF17764"/>
    </source>
</evidence>
<evidence type="ECO:0000313" key="11">
    <source>
        <dbReference type="EMBL" id="GAB11048.1"/>
    </source>
</evidence>
<keyword evidence="4 8" id="KW-0547">Nucleotide-binding</keyword>
<evidence type="ECO:0000256" key="1">
    <source>
        <dbReference type="ARBA" id="ARBA00022515"/>
    </source>
</evidence>
<comment type="similarity">
    <text evidence="8">Belongs to the helicase family. PriA subfamily.</text>
</comment>
<feature type="binding site" evidence="8">
    <location>
        <position position="425"/>
    </location>
    <ligand>
        <name>Zn(2+)</name>
        <dbReference type="ChEBI" id="CHEBI:29105"/>
        <label>1</label>
    </ligand>
</feature>
<feature type="binding site" evidence="8">
    <location>
        <position position="387"/>
    </location>
    <ligand>
        <name>Zn(2+)</name>
        <dbReference type="ChEBI" id="CHEBI:29105"/>
        <label>1</label>
    </ligand>
</feature>
<dbReference type="Gene3D" id="3.40.1440.60">
    <property type="entry name" value="PriA, 3(prime) DNA-binding domain"/>
    <property type="match status" value="1"/>
</dbReference>
<dbReference type="GO" id="GO:0005524">
    <property type="term" value="F:ATP binding"/>
    <property type="evidence" value="ECO:0007669"/>
    <property type="project" value="UniProtKB-UniRule"/>
</dbReference>
<dbReference type="GO" id="GO:0003677">
    <property type="term" value="F:DNA binding"/>
    <property type="evidence" value="ECO:0007669"/>
    <property type="project" value="UniProtKB-UniRule"/>
</dbReference>
<proteinExistence type="inferred from homology"/>
<dbReference type="InterPro" id="IPR042115">
    <property type="entry name" value="PriA_3primeBD_sf"/>
</dbReference>
<feature type="binding site" evidence="8">
    <location>
        <position position="399"/>
    </location>
    <ligand>
        <name>Zn(2+)</name>
        <dbReference type="ChEBI" id="CHEBI:29105"/>
        <label>2</label>
    </ligand>
</feature>
<feature type="binding site" evidence="8">
    <location>
        <position position="428"/>
    </location>
    <ligand>
        <name>Zn(2+)</name>
        <dbReference type="ChEBI" id="CHEBI:29105"/>
        <label>1</label>
    </ligand>
</feature>
<dbReference type="InterPro" id="IPR005259">
    <property type="entry name" value="PriA"/>
</dbReference>
<feature type="region of interest" description="Disordered" evidence="9">
    <location>
        <begin position="651"/>
        <end position="673"/>
    </location>
</feature>
<accession>G7H5C3</accession>
<dbReference type="GO" id="GO:0006310">
    <property type="term" value="P:DNA recombination"/>
    <property type="evidence" value="ECO:0007669"/>
    <property type="project" value="InterPro"/>
</dbReference>
<dbReference type="InterPro" id="IPR041222">
    <property type="entry name" value="PriA_3primeBD"/>
</dbReference>
<name>G7H5C3_9ACTN</name>
<dbReference type="GO" id="GO:1990077">
    <property type="term" value="C:primosome complex"/>
    <property type="evidence" value="ECO:0007669"/>
    <property type="project" value="UniProtKB-UniRule"/>
</dbReference>
<dbReference type="PANTHER" id="PTHR30580">
    <property type="entry name" value="PRIMOSOMAL PROTEIN N"/>
    <property type="match status" value="1"/>
</dbReference>
<feature type="binding site" evidence="8">
    <location>
        <position position="396"/>
    </location>
    <ligand>
        <name>Zn(2+)</name>
        <dbReference type="ChEBI" id="CHEBI:29105"/>
        <label>2</label>
    </ligand>
</feature>
<dbReference type="Gene3D" id="3.40.50.300">
    <property type="entry name" value="P-loop containing nucleotide triphosphate hydrolases"/>
    <property type="match status" value="1"/>
</dbReference>
<evidence type="ECO:0000256" key="9">
    <source>
        <dbReference type="SAM" id="MobiDB-lite"/>
    </source>
</evidence>
<keyword evidence="2 8" id="KW-0235">DNA replication</keyword>
<comment type="caution">
    <text evidence="8">As this protein does not have any detectable helicase domains, it probably does not have helicase activity.</text>
</comment>
<evidence type="ECO:0000256" key="7">
    <source>
        <dbReference type="ARBA" id="ARBA00023125"/>
    </source>
</evidence>
<dbReference type="EMBL" id="BAEE01000064">
    <property type="protein sequence ID" value="GAB11048.1"/>
    <property type="molecule type" value="Genomic_DNA"/>
</dbReference>
<dbReference type="InterPro" id="IPR027417">
    <property type="entry name" value="P-loop_NTPase"/>
</dbReference>
<comment type="function">
    <text evidence="8">Initiates the restart of stalled replication forks, which reloads the replicative helicase on sites other than the origin of replication. Recognizes and binds to abandoned replication forks and remodels them to uncover a helicase loading site. Promotes assembly of the primosome at these replication forks.</text>
</comment>
<dbReference type="GO" id="GO:0006269">
    <property type="term" value="P:DNA replication, synthesis of primer"/>
    <property type="evidence" value="ECO:0007669"/>
    <property type="project" value="UniProtKB-KW"/>
</dbReference>
<feature type="binding site" evidence="8">
    <location>
        <position position="413"/>
    </location>
    <ligand>
        <name>Zn(2+)</name>
        <dbReference type="ChEBI" id="CHEBI:29105"/>
        <label>2</label>
    </ligand>
</feature>
<keyword evidence="6 8" id="KW-0067">ATP-binding</keyword>
<feature type="binding site" evidence="8">
    <location>
        <position position="416"/>
    </location>
    <ligand>
        <name>Zn(2+)</name>
        <dbReference type="ChEBI" id="CHEBI:29105"/>
        <label>2</label>
    </ligand>
</feature>
<dbReference type="GO" id="GO:0008270">
    <property type="term" value="F:zinc ion binding"/>
    <property type="evidence" value="ECO:0007669"/>
    <property type="project" value="UniProtKB-UniRule"/>
</dbReference>
<dbReference type="PANTHER" id="PTHR30580:SF0">
    <property type="entry name" value="PRIMOSOMAL PROTEIN N"/>
    <property type="match status" value="1"/>
</dbReference>
<feature type="domain" description="Primosomal protein N' 3' DNA-binding" evidence="10">
    <location>
        <begin position="25"/>
        <end position="115"/>
    </location>
</feature>
<dbReference type="AlphaFoldDB" id="G7H5C3"/>
<evidence type="ECO:0000256" key="4">
    <source>
        <dbReference type="ARBA" id="ARBA00022741"/>
    </source>
</evidence>
<evidence type="ECO:0000256" key="2">
    <source>
        <dbReference type="ARBA" id="ARBA00022705"/>
    </source>
</evidence>
<keyword evidence="3 8" id="KW-0479">Metal-binding</keyword>
<organism evidence="11 12">
    <name type="scientific">Gordonia araii NBRC 100433</name>
    <dbReference type="NCBI Taxonomy" id="1073574"/>
    <lineage>
        <taxon>Bacteria</taxon>
        <taxon>Bacillati</taxon>
        <taxon>Actinomycetota</taxon>
        <taxon>Actinomycetes</taxon>
        <taxon>Mycobacteriales</taxon>
        <taxon>Gordoniaceae</taxon>
        <taxon>Gordonia</taxon>
    </lineage>
</organism>
<sequence>MESGSRTPAPKLPVAQVLPMLGLAHLDRPFDYLVDAEQDADAVPGARLRVRFSGRLVDAFLLSRHGTSEHDGKLGWIDRVVSPEPVLAPEVATLCRAVADRYAGTMSDVVRLAVPPRHARTEKEDPSSADPAPFLDPCPELPDWADYRGGHAFATAVAEGRAPRAAWQAAPGENWPLRLAEMIGHAVASGRGVIAVVPDQRDLDRLELACAPLGDRCVTLAAGLGPTARYRRWLAALRGTARVVLGTRSAVFAPVHDLGLVIVWDDGDPSLDEPRAPYPHPREVAVLRSHQQQCGLLLGGYGRTTEAQALVAAGWAHGITADRAAVRRRGPRVQGIADENRAIGNDPLVRLARVPEFAFRLARTSLDAGQPVLISVPRRGYLPSLACAKCRTHARCRSCHGPLAMAEDRVVACRWCGRVDPAPRCAACGSTEIRARSIGAARTAEELGRAFRGVPVVTSDGSRLVDSVSDEARLVVATPGAEPVVAATGDGAVSGYGTVIAVDTWAHLDREDLRADEDAARHWFAIAALARPAADGGNVVLLADNDLPPVQALVRWDPVTFAEEQLSQRAELGFPPAVTMASVDGTPAAIRQFLDLLELPEDTGVLGPVPLPRGVRAPAGELGAGEEVERVLLRVDRRHGRALAGALGRAQARRAGAHDGGPLRVQVDPPTIG</sequence>
<dbReference type="HAMAP" id="MF_00983">
    <property type="entry name" value="PriA"/>
    <property type="match status" value="1"/>
</dbReference>
<keyword evidence="7 8" id="KW-0238">DNA-binding</keyword>
<comment type="caution">
    <text evidence="11">The sequence shown here is derived from an EMBL/GenBank/DDBJ whole genome shotgun (WGS) entry which is preliminary data.</text>
</comment>
<feature type="binding site" evidence="8">
    <location>
        <position position="390"/>
    </location>
    <ligand>
        <name>Zn(2+)</name>
        <dbReference type="ChEBI" id="CHEBI:29105"/>
        <label>1</label>
    </ligand>
</feature>
<dbReference type="GO" id="GO:0006270">
    <property type="term" value="P:DNA replication initiation"/>
    <property type="evidence" value="ECO:0007669"/>
    <property type="project" value="TreeGrafter"/>
</dbReference>
<evidence type="ECO:0000313" key="12">
    <source>
        <dbReference type="Proteomes" id="UP000035088"/>
    </source>
</evidence>
<dbReference type="GO" id="GO:0043138">
    <property type="term" value="F:3'-5' DNA helicase activity"/>
    <property type="evidence" value="ECO:0007669"/>
    <property type="project" value="TreeGrafter"/>
</dbReference>
<comment type="cofactor">
    <cofactor evidence="8">
        <name>Zn(2+)</name>
        <dbReference type="ChEBI" id="CHEBI:29105"/>
    </cofactor>
    <text evidence="8">Binds 2 zinc ions per subunit.</text>
</comment>
<comment type="subunit">
    <text evidence="8">Component of the replication restart primosome.</text>
</comment>
<dbReference type="GO" id="GO:0006302">
    <property type="term" value="P:double-strand break repair"/>
    <property type="evidence" value="ECO:0007669"/>
    <property type="project" value="InterPro"/>
</dbReference>
<gene>
    <name evidence="8 11" type="primary">priA</name>
    <name evidence="11" type="ORF">GOARA_064_00500</name>
</gene>
<evidence type="ECO:0000256" key="3">
    <source>
        <dbReference type="ARBA" id="ARBA00022723"/>
    </source>
</evidence>
<evidence type="ECO:0000256" key="6">
    <source>
        <dbReference type="ARBA" id="ARBA00022840"/>
    </source>
</evidence>
<reference evidence="11 12" key="1">
    <citation type="submission" date="2011-11" db="EMBL/GenBank/DDBJ databases">
        <title>Whole genome shotgun sequence of Gordonia araii NBRC 100433.</title>
        <authorList>
            <person name="Yoshida Y."/>
            <person name="Hosoyama A."/>
            <person name="Tsuchikane K."/>
            <person name="Katsumata H."/>
            <person name="Yamazaki S."/>
            <person name="Fujita N."/>
        </authorList>
    </citation>
    <scope>NUCLEOTIDE SEQUENCE [LARGE SCALE GENOMIC DNA]</scope>
    <source>
        <strain evidence="11 12">NBRC 100433</strain>
    </source>
</reference>
<dbReference type="Pfam" id="PF17764">
    <property type="entry name" value="PriA_3primeBD"/>
    <property type="match status" value="1"/>
</dbReference>
<keyword evidence="1 8" id="KW-0639">Primosome</keyword>
<evidence type="ECO:0000256" key="8">
    <source>
        <dbReference type="HAMAP-Rule" id="MF_00983"/>
    </source>
</evidence>
<protein>
    <recommendedName>
        <fullName evidence="8">Probable replication restart protein PriA</fullName>
    </recommendedName>
    <alternativeName>
        <fullName evidence="8">Putative ATP-dependent DNA helicase PriA</fullName>
    </alternativeName>
</protein>
<keyword evidence="5 8" id="KW-0862">Zinc</keyword>